<dbReference type="Pfam" id="PF05721">
    <property type="entry name" value="PhyH"/>
    <property type="match status" value="1"/>
</dbReference>
<accession>A0ABY3R4Z3</accession>
<evidence type="ECO:0000313" key="2">
    <source>
        <dbReference type="EMBL" id="UFZ02263.1"/>
    </source>
</evidence>
<keyword evidence="2" id="KW-0560">Oxidoreductase</keyword>
<dbReference type="GO" id="GO:0051213">
    <property type="term" value="F:dioxygenase activity"/>
    <property type="evidence" value="ECO:0007669"/>
    <property type="project" value="UniProtKB-KW"/>
</dbReference>
<keyword evidence="3" id="KW-1185">Reference proteome</keyword>
<dbReference type="Gene3D" id="2.60.120.620">
    <property type="entry name" value="q2cbj1_9rhob like domain"/>
    <property type="match status" value="1"/>
</dbReference>
<dbReference type="Proteomes" id="UP001431010">
    <property type="component" value="Chromosome"/>
</dbReference>
<keyword evidence="2" id="KW-0223">Dioxygenase</keyword>
<dbReference type="PANTHER" id="PTHR20883:SF48">
    <property type="entry name" value="ECTOINE DIOXYGENASE"/>
    <property type="match status" value="1"/>
</dbReference>
<reference evidence="2" key="1">
    <citation type="journal article" date="2024" name="Antonie Van Leeuwenhoek">
        <title>Bradyrhizobium ontarionense sp. nov., a novel bacterial symbiont isolated from Aeschynomene indica (Indian jointvetch), harbours photosynthesis, nitrogen fixation and nitrous oxide (N2O) reductase genes.</title>
        <authorList>
            <person name="Bromfield E.S.P."/>
            <person name="Cloutier S."/>
        </authorList>
    </citation>
    <scope>NUCLEOTIDE SEQUENCE</scope>
    <source>
        <strain evidence="2">A19</strain>
    </source>
</reference>
<dbReference type="EMBL" id="CP088156">
    <property type="protein sequence ID" value="UFZ02263.1"/>
    <property type="molecule type" value="Genomic_DNA"/>
</dbReference>
<gene>
    <name evidence="2" type="ORF">LQG66_23555</name>
</gene>
<evidence type="ECO:0000256" key="1">
    <source>
        <dbReference type="ARBA" id="ARBA00001954"/>
    </source>
</evidence>
<protein>
    <submittedName>
        <fullName evidence="2">Phytanoyl-CoA dioxygenase family protein</fullName>
    </submittedName>
</protein>
<dbReference type="SUPFAM" id="SSF51197">
    <property type="entry name" value="Clavaminate synthase-like"/>
    <property type="match status" value="1"/>
</dbReference>
<name>A0ABY3R4Z3_9BRAD</name>
<proteinExistence type="predicted"/>
<dbReference type="InterPro" id="IPR008775">
    <property type="entry name" value="Phytyl_CoA_dOase-like"/>
</dbReference>
<dbReference type="RefSeq" id="WP_231318053.1">
    <property type="nucleotide sequence ID" value="NZ_CP088156.1"/>
</dbReference>
<organism evidence="2 3">
    <name type="scientific">Bradyrhizobium ontarionense</name>
    <dbReference type="NCBI Taxonomy" id="2898149"/>
    <lineage>
        <taxon>Bacteria</taxon>
        <taxon>Pseudomonadati</taxon>
        <taxon>Pseudomonadota</taxon>
        <taxon>Alphaproteobacteria</taxon>
        <taxon>Hyphomicrobiales</taxon>
        <taxon>Nitrobacteraceae</taxon>
        <taxon>Bradyrhizobium</taxon>
    </lineage>
</organism>
<dbReference type="PANTHER" id="PTHR20883">
    <property type="entry name" value="PHYTANOYL-COA DIOXYGENASE DOMAIN CONTAINING 1"/>
    <property type="match status" value="1"/>
</dbReference>
<comment type="cofactor">
    <cofactor evidence="1">
        <name>Fe(2+)</name>
        <dbReference type="ChEBI" id="CHEBI:29033"/>
    </cofactor>
</comment>
<evidence type="ECO:0000313" key="3">
    <source>
        <dbReference type="Proteomes" id="UP001431010"/>
    </source>
</evidence>
<sequence>MTAASICTTVGRLAAADAHRLDEDGYLLLRSAIPAEWIVALRNAFEAGTVPSEQWPVPRGRDWRHAMVDLDPTVQRVCRLPVMLAAVHHVLKAPFFLGQVEGREPRADGGAQPLHRDSVERWRTDSVSALAFLDPFGPDNGATQLAPGTHRRGTDDAQAASSAFVTTGEAGDILLFDVNVLHGATLNRSGARRRSLLITYALAEQQEQWRGTRALRAVRMDQDEIFGVT</sequence>